<dbReference type="Proteomes" id="UP000000427">
    <property type="component" value="Chromosome"/>
</dbReference>
<accession>A0A2P0HCH3</accession>
<dbReference type="EMBL" id="AE016879">
    <property type="protein sequence ID" value="AAP25616.1"/>
    <property type="molecule type" value="Genomic_DNA"/>
</dbReference>
<dbReference type="AlphaFoldDB" id="A0A2P0HCH3"/>
<gene>
    <name evidence="1" type="ordered locus">BA_1688</name>
</gene>
<evidence type="ECO:0000313" key="2">
    <source>
        <dbReference type="Proteomes" id="UP000000427"/>
    </source>
</evidence>
<evidence type="ECO:0000313" key="1">
    <source>
        <dbReference type="EMBL" id="AAP25616.1"/>
    </source>
</evidence>
<dbReference type="KEGG" id="ban:BA_1688"/>
<name>A0A2P0HCH3_BACAN</name>
<protein>
    <submittedName>
        <fullName evidence="1">Uncharacterized protein</fullName>
    </submittedName>
</protein>
<proteinExistence type="predicted"/>
<reference evidence="1 2" key="1">
    <citation type="journal article" date="2003" name="Nature">
        <title>The genome sequence of Bacillus anthracis Ames and comparison to closely related bacteria.</title>
        <authorList>
            <person name="Read T.D."/>
            <person name="Peterson S.N."/>
            <person name="Tourasse N."/>
            <person name="Baillie L.W."/>
            <person name="Paulsen I.T."/>
            <person name="Nelson K.E."/>
            <person name="Tettelin H."/>
            <person name="Fouts D.E."/>
            <person name="Eisen J.A."/>
            <person name="Gill S.R."/>
            <person name="Holtzapple E.K."/>
            <person name="Okstad O.A."/>
            <person name="Helgason E."/>
            <person name="Rilstone J."/>
            <person name="Wu M."/>
            <person name="Kolonay J.F."/>
            <person name="Beanan M.J."/>
            <person name="Dodson R.J."/>
            <person name="Brinkac L.M."/>
            <person name="Gwinn M."/>
            <person name="DeBoy R.T."/>
            <person name="Madpu R."/>
            <person name="Daugherty S.C."/>
            <person name="Durkin A.S."/>
            <person name="Haft D.H."/>
            <person name="Nelson W.C."/>
            <person name="Peterson J.D."/>
            <person name="Pop M."/>
            <person name="Khouri H.M."/>
            <person name="Radune D."/>
            <person name="Benton J.L."/>
            <person name="Mahamoud Y."/>
            <person name="Jiang L."/>
            <person name="Hance I.R."/>
            <person name="Weidman J.F."/>
            <person name="Berry K.J."/>
            <person name="Plaut R.D."/>
            <person name="Wolf A.M."/>
            <person name="Watkins K.L."/>
            <person name="Nierman W.C."/>
            <person name="Hazen A."/>
            <person name="Cline R."/>
            <person name="Redmond C."/>
            <person name="Thwaite J.E."/>
            <person name="White O."/>
            <person name="Salzberg S.L."/>
            <person name="Thomason B."/>
            <person name="Friedlander A.M."/>
            <person name="Koehler T.M."/>
            <person name="Hanna P.C."/>
            <person name="Kolsto A.B."/>
            <person name="Fraser C.M."/>
        </authorList>
    </citation>
    <scope>NUCLEOTIDE SEQUENCE [LARGE SCALE GENOMIC DNA]</scope>
    <source>
        <strain evidence="2">Ames / isolate Porton</strain>
    </source>
</reference>
<organism evidence="1 2">
    <name type="scientific">Bacillus anthracis</name>
    <name type="common">anthrax bacterium</name>
    <dbReference type="NCBI Taxonomy" id="1392"/>
    <lineage>
        <taxon>Bacteria</taxon>
        <taxon>Bacillati</taxon>
        <taxon>Bacillota</taxon>
        <taxon>Bacilli</taxon>
        <taxon>Bacillales</taxon>
        <taxon>Bacillaceae</taxon>
        <taxon>Bacillus</taxon>
        <taxon>Bacillus cereus group</taxon>
    </lineage>
</organism>
<sequence length="56" mass="6310">MAQNKYRVTFISPSEVEQRTVMAASSLPDLIRKVESIIADPNGYFVNDKKIIAILK</sequence>